<comment type="caution">
    <text evidence="2">The sequence shown here is derived from an EMBL/GenBank/DDBJ whole genome shotgun (WGS) entry which is preliminary data.</text>
</comment>
<keyword evidence="3" id="KW-1185">Reference proteome</keyword>
<keyword evidence="1" id="KW-0472">Membrane</keyword>
<reference evidence="2 3" key="1">
    <citation type="submission" date="2009-05" db="EMBL/GenBank/DDBJ databases">
        <title>The draft genome of Acidovorax delafieldii 2AN.</title>
        <authorList>
            <consortium name="US DOE Joint Genome Institute (JGI-PGF)"/>
            <person name="Lucas S."/>
            <person name="Copeland A."/>
            <person name="Lapidus A."/>
            <person name="Glavina del Rio T."/>
            <person name="Tice H."/>
            <person name="Bruce D."/>
            <person name="Goodwin L."/>
            <person name="Pitluck S."/>
            <person name="Larimer F."/>
            <person name="Land M.L."/>
            <person name="Hauser L."/>
            <person name="Shelobolina E.S."/>
            <person name="Picardal F."/>
            <person name="Roden E."/>
            <person name="Emerson D."/>
        </authorList>
    </citation>
    <scope>NUCLEOTIDE SEQUENCE [LARGE SCALE GENOMIC DNA]</scope>
    <source>
        <strain evidence="2 3">2AN</strain>
    </source>
</reference>
<evidence type="ECO:0000313" key="2">
    <source>
        <dbReference type="EMBL" id="EER60223.1"/>
    </source>
</evidence>
<evidence type="ECO:0000313" key="3">
    <source>
        <dbReference type="Proteomes" id="UP000003856"/>
    </source>
</evidence>
<dbReference type="Proteomes" id="UP000003856">
    <property type="component" value="Unassembled WGS sequence"/>
</dbReference>
<name>C5T5L8_ACIDE</name>
<dbReference type="EMBL" id="ACQT01000067">
    <property type="protein sequence ID" value="EER60223.1"/>
    <property type="molecule type" value="Genomic_DNA"/>
</dbReference>
<accession>C5T5L8</accession>
<dbReference type="PATRIC" id="fig|573060.9.peg.2903"/>
<sequence>MGLEWIGETLLRSGFLARQSRFLRVLMGVPVIAVLMLLAALAVQTVQWTINTW</sequence>
<protein>
    <submittedName>
        <fullName evidence="2">Uncharacterized protein</fullName>
    </submittedName>
</protein>
<feature type="transmembrane region" description="Helical" evidence="1">
    <location>
        <begin position="22"/>
        <end position="43"/>
    </location>
</feature>
<dbReference type="AlphaFoldDB" id="C5T5L8"/>
<keyword evidence="1" id="KW-1133">Transmembrane helix</keyword>
<keyword evidence="1" id="KW-0812">Transmembrane</keyword>
<gene>
    <name evidence="2" type="ORF">AcdelDRAFT_2198</name>
</gene>
<organism evidence="2 3">
    <name type="scientific">Acidovorax delafieldii 2AN</name>
    <dbReference type="NCBI Taxonomy" id="573060"/>
    <lineage>
        <taxon>Bacteria</taxon>
        <taxon>Pseudomonadati</taxon>
        <taxon>Pseudomonadota</taxon>
        <taxon>Betaproteobacteria</taxon>
        <taxon>Burkholderiales</taxon>
        <taxon>Comamonadaceae</taxon>
        <taxon>Acidovorax</taxon>
    </lineage>
</organism>
<evidence type="ECO:0000256" key="1">
    <source>
        <dbReference type="SAM" id="Phobius"/>
    </source>
</evidence>
<proteinExistence type="predicted"/>